<dbReference type="STRING" id="1642818.AWE51_25710"/>
<comment type="caution">
    <text evidence="1">The sequence shown here is derived from an EMBL/GenBank/DDBJ whole genome shotgun (WGS) entry which is preliminary data.</text>
</comment>
<dbReference type="AlphaFoldDB" id="A0A162Z2J2"/>
<name>A0A162Z2J2_9FLAO</name>
<dbReference type="RefSeq" id="WP_066316414.1">
    <property type="nucleotide sequence ID" value="NZ_LQRT01000026.1"/>
</dbReference>
<evidence type="ECO:0008006" key="3">
    <source>
        <dbReference type="Google" id="ProtNLM"/>
    </source>
</evidence>
<gene>
    <name evidence="1" type="ORF">AWE51_25710</name>
</gene>
<evidence type="ECO:0000313" key="1">
    <source>
        <dbReference type="EMBL" id="KZS39517.1"/>
    </source>
</evidence>
<dbReference type="Gene3D" id="3.10.450.50">
    <property type="match status" value="1"/>
</dbReference>
<organism evidence="1 2">
    <name type="scientific">Aquimarina aggregata</name>
    <dbReference type="NCBI Taxonomy" id="1642818"/>
    <lineage>
        <taxon>Bacteria</taxon>
        <taxon>Pseudomonadati</taxon>
        <taxon>Bacteroidota</taxon>
        <taxon>Flavobacteriia</taxon>
        <taxon>Flavobacteriales</taxon>
        <taxon>Flavobacteriaceae</taxon>
        <taxon>Aquimarina</taxon>
    </lineage>
</organism>
<dbReference type="Proteomes" id="UP000076715">
    <property type="component" value="Unassembled WGS sequence"/>
</dbReference>
<sequence length="140" mass="16309">MNTTNKSIVIDFIEQIWNLNQFEKMDTYISDDFIDYSLPSTLPTNKKGMKNWIIGTGKSFEHKTIIDTIVSEEDNVIVKIKMNLKHIGVWRGINPTDLNIKTEGYRYYKLKNKKITAHWALIDGNAIQNQLIPFKNRNTC</sequence>
<evidence type="ECO:0000313" key="2">
    <source>
        <dbReference type="Proteomes" id="UP000076715"/>
    </source>
</evidence>
<proteinExistence type="predicted"/>
<dbReference type="Pfam" id="PF07366">
    <property type="entry name" value="SnoaL"/>
    <property type="match status" value="1"/>
</dbReference>
<dbReference type="SUPFAM" id="SSF54427">
    <property type="entry name" value="NTF2-like"/>
    <property type="match status" value="1"/>
</dbReference>
<accession>A0A162Z2J2</accession>
<protein>
    <recommendedName>
        <fullName evidence="3">Ester cyclase</fullName>
    </recommendedName>
</protein>
<reference evidence="1 2" key="1">
    <citation type="submission" date="2016-01" db="EMBL/GenBank/DDBJ databases">
        <title>The draft genome sequence of Aquimarina sp. RZW4-3-2.</title>
        <authorList>
            <person name="Wang Y."/>
        </authorList>
    </citation>
    <scope>NUCLEOTIDE SEQUENCE [LARGE SCALE GENOMIC DNA]</scope>
    <source>
        <strain evidence="1 2">RZW4-3-2</strain>
    </source>
</reference>
<dbReference type="GO" id="GO:0030638">
    <property type="term" value="P:polyketide metabolic process"/>
    <property type="evidence" value="ECO:0007669"/>
    <property type="project" value="InterPro"/>
</dbReference>
<dbReference type="InterPro" id="IPR032710">
    <property type="entry name" value="NTF2-like_dom_sf"/>
</dbReference>
<dbReference type="OrthoDB" id="1442472at2"/>
<dbReference type="EMBL" id="LQRT01000026">
    <property type="protein sequence ID" value="KZS39517.1"/>
    <property type="molecule type" value="Genomic_DNA"/>
</dbReference>
<keyword evidence="2" id="KW-1185">Reference proteome</keyword>
<dbReference type="InterPro" id="IPR009959">
    <property type="entry name" value="Cyclase_SnoaL-like"/>
</dbReference>